<evidence type="ECO:0000313" key="12">
    <source>
        <dbReference type="Proteomes" id="UP000027665"/>
    </source>
</evidence>
<dbReference type="AlphaFoldDB" id="A0A073IPS7"/>
<accession>A0A073IPS7</accession>
<evidence type="ECO:0000256" key="4">
    <source>
        <dbReference type="ARBA" id="ARBA00022519"/>
    </source>
</evidence>
<evidence type="ECO:0000259" key="10">
    <source>
        <dbReference type="Pfam" id="PF04290"/>
    </source>
</evidence>
<comment type="subcellular location">
    <subcellularLocation>
        <location evidence="1">Cell inner membrane</location>
        <topology evidence="1">Multi-pass membrane protein</topology>
    </subcellularLocation>
</comment>
<proteinExistence type="inferred from homology"/>
<dbReference type="RefSeq" id="WP_051682733.1">
    <property type="nucleotide sequence ID" value="NZ_CAMETI010000054.1"/>
</dbReference>
<keyword evidence="12" id="KW-1185">Reference proteome</keyword>
<gene>
    <name evidence="11" type="ORF">EH55_05095</name>
</gene>
<evidence type="ECO:0000256" key="3">
    <source>
        <dbReference type="ARBA" id="ARBA00022475"/>
    </source>
</evidence>
<reference evidence="11 12" key="1">
    <citation type="submission" date="2014-04" db="EMBL/GenBank/DDBJ databases">
        <title>Draft Genome Sequence of Synergistes jonesii.</title>
        <authorList>
            <person name="Coil D.A."/>
            <person name="Eisen J.A."/>
            <person name="Holland-Moritz H.E."/>
        </authorList>
    </citation>
    <scope>NUCLEOTIDE SEQUENCE [LARGE SCALE GENOMIC DNA]</scope>
    <source>
        <strain evidence="11 12">78-1</strain>
    </source>
</reference>
<evidence type="ECO:0000256" key="2">
    <source>
        <dbReference type="ARBA" id="ARBA00022448"/>
    </source>
</evidence>
<protein>
    <submittedName>
        <fullName evidence="11">C4-dicarboxylate ABC transporter substrate-binding protein</fullName>
    </submittedName>
</protein>
<feature type="transmembrane region" description="Helical" evidence="9">
    <location>
        <begin position="127"/>
        <end position="146"/>
    </location>
</feature>
<sequence length="166" mass="19193">MLKKLWDNLEEYILVYSMMFSVALVFIQVIMRYVFSNSLSWSEELARYLFLWQIWLGASYAVKEHRHLRIEVVQDLIKTRKGKVCFELFAMLLWLGFSLFMVYEGGTLTKLLLQRGQVSPAMRIPMAYAYASVPVGCALMSARLCAEIAKNIRSVFGENGGASRWR</sequence>
<dbReference type="eggNOG" id="COG3090">
    <property type="taxonomic scope" value="Bacteria"/>
</dbReference>
<keyword evidence="6 9" id="KW-1133">Transmembrane helix</keyword>
<feature type="transmembrane region" description="Helical" evidence="9">
    <location>
        <begin position="84"/>
        <end position="103"/>
    </location>
</feature>
<evidence type="ECO:0000256" key="7">
    <source>
        <dbReference type="ARBA" id="ARBA00023136"/>
    </source>
</evidence>
<feature type="domain" description="Tripartite ATP-independent periplasmic transporters DctQ component" evidence="10">
    <location>
        <begin position="22"/>
        <end position="153"/>
    </location>
</feature>
<evidence type="ECO:0000256" key="5">
    <source>
        <dbReference type="ARBA" id="ARBA00022692"/>
    </source>
</evidence>
<dbReference type="PANTHER" id="PTHR35011">
    <property type="entry name" value="2,3-DIKETO-L-GULONATE TRAP TRANSPORTER SMALL PERMEASE PROTEIN YIAM"/>
    <property type="match status" value="1"/>
</dbReference>
<feature type="transmembrane region" description="Helical" evidence="9">
    <location>
        <begin position="45"/>
        <end position="63"/>
    </location>
</feature>
<name>A0A073IPS7_9BACT</name>
<comment type="similarity">
    <text evidence="8">Belongs to the TRAP transporter small permease family.</text>
</comment>
<dbReference type="Pfam" id="PF04290">
    <property type="entry name" value="DctQ"/>
    <property type="match status" value="1"/>
</dbReference>
<evidence type="ECO:0000256" key="1">
    <source>
        <dbReference type="ARBA" id="ARBA00004429"/>
    </source>
</evidence>
<dbReference type="STRING" id="2754.EH55_05095"/>
<dbReference type="OrthoDB" id="5349at2"/>
<dbReference type="GeneID" id="90983669"/>
<dbReference type="GO" id="GO:0005886">
    <property type="term" value="C:plasma membrane"/>
    <property type="evidence" value="ECO:0007669"/>
    <property type="project" value="UniProtKB-SubCell"/>
</dbReference>
<organism evidence="11 12">
    <name type="scientific">Synergistes jonesii</name>
    <dbReference type="NCBI Taxonomy" id="2754"/>
    <lineage>
        <taxon>Bacteria</taxon>
        <taxon>Thermotogati</taxon>
        <taxon>Synergistota</taxon>
        <taxon>Synergistia</taxon>
        <taxon>Synergistales</taxon>
        <taxon>Synergistaceae</taxon>
        <taxon>Synergistes</taxon>
    </lineage>
</organism>
<dbReference type="InterPro" id="IPR007387">
    <property type="entry name" value="TRAP_DctQ"/>
</dbReference>
<keyword evidence="4" id="KW-0997">Cell inner membrane</keyword>
<feature type="transmembrane region" description="Helical" evidence="9">
    <location>
        <begin position="12"/>
        <end position="33"/>
    </location>
</feature>
<dbReference type="GO" id="GO:0022857">
    <property type="term" value="F:transmembrane transporter activity"/>
    <property type="evidence" value="ECO:0007669"/>
    <property type="project" value="TreeGrafter"/>
</dbReference>
<keyword evidence="3" id="KW-1003">Cell membrane</keyword>
<dbReference type="PANTHER" id="PTHR35011:SF2">
    <property type="entry name" value="2,3-DIKETO-L-GULONATE TRAP TRANSPORTER SMALL PERMEASE PROTEIN YIAM"/>
    <property type="match status" value="1"/>
</dbReference>
<dbReference type="Proteomes" id="UP000027665">
    <property type="component" value="Unassembled WGS sequence"/>
</dbReference>
<comment type="caution">
    <text evidence="11">The sequence shown here is derived from an EMBL/GenBank/DDBJ whole genome shotgun (WGS) entry which is preliminary data.</text>
</comment>
<evidence type="ECO:0000256" key="8">
    <source>
        <dbReference type="ARBA" id="ARBA00038436"/>
    </source>
</evidence>
<evidence type="ECO:0000256" key="6">
    <source>
        <dbReference type="ARBA" id="ARBA00022989"/>
    </source>
</evidence>
<keyword evidence="7 9" id="KW-0472">Membrane</keyword>
<keyword evidence="5 9" id="KW-0812">Transmembrane</keyword>
<dbReference type="GO" id="GO:0015740">
    <property type="term" value="P:C4-dicarboxylate transport"/>
    <property type="evidence" value="ECO:0007669"/>
    <property type="project" value="TreeGrafter"/>
</dbReference>
<evidence type="ECO:0000313" key="11">
    <source>
        <dbReference type="EMBL" id="KEJ92378.1"/>
    </source>
</evidence>
<dbReference type="EMBL" id="JMKI01000031">
    <property type="protein sequence ID" value="KEJ92378.1"/>
    <property type="molecule type" value="Genomic_DNA"/>
</dbReference>
<evidence type="ECO:0000256" key="9">
    <source>
        <dbReference type="SAM" id="Phobius"/>
    </source>
</evidence>
<keyword evidence="2" id="KW-0813">Transport</keyword>
<dbReference type="InterPro" id="IPR055348">
    <property type="entry name" value="DctQ"/>
</dbReference>